<organism evidence="1 2">
    <name type="scientific">Oceanirhabdus seepicola</name>
    <dbReference type="NCBI Taxonomy" id="2828781"/>
    <lineage>
        <taxon>Bacteria</taxon>
        <taxon>Bacillati</taxon>
        <taxon>Bacillota</taxon>
        <taxon>Clostridia</taxon>
        <taxon>Eubacteriales</taxon>
        <taxon>Clostridiaceae</taxon>
        <taxon>Oceanirhabdus</taxon>
    </lineage>
</organism>
<evidence type="ECO:0000313" key="2">
    <source>
        <dbReference type="Proteomes" id="UP001056429"/>
    </source>
</evidence>
<keyword evidence="2" id="KW-1185">Reference proteome</keyword>
<reference evidence="1" key="1">
    <citation type="journal article" date="2021" name="mSystems">
        <title>Bacteria and Archaea Synergistically Convert Glycine Betaine to Biogenic Methane in the Formosa Cold Seep of the South China Sea.</title>
        <authorList>
            <person name="Li L."/>
            <person name="Zhang W."/>
            <person name="Zhang S."/>
            <person name="Song L."/>
            <person name="Sun Q."/>
            <person name="Zhang H."/>
            <person name="Xiang H."/>
            <person name="Dong X."/>
        </authorList>
    </citation>
    <scope>NUCLEOTIDE SEQUENCE</scope>
    <source>
        <strain evidence="1">ZWT</strain>
    </source>
</reference>
<dbReference type="Proteomes" id="UP001056429">
    <property type="component" value="Unassembled WGS sequence"/>
</dbReference>
<dbReference type="RefSeq" id="WP_250857346.1">
    <property type="nucleotide sequence ID" value="NZ_JAGSOJ010000001.1"/>
</dbReference>
<accession>A0A9J6NZC3</accession>
<protein>
    <submittedName>
        <fullName evidence="1">Uncharacterized protein</fullName>
    </submittedName>
</protein>
<evidence type="ECO:0000313" key="1">
    <source>
        <dbReference type="EMBL" id="MCM1988480.1"/>
    </source>
</evidence>
<dbReference type="EMBL" id="JAGSOJ010000001">
    <property type="protein sequence ID" value="MCM1988480.1"/>
    <property type="molecule type" value="Genomic_DNA"/>
</dbReference>
<reference evidence="1" key="2">
    <citation type="submission" date="2021-04" db="EMBL/GenBank/DDBJ databases">
        <authorList>
            <person name="Dong X."/>
        </authorList>
    </citation>
    <scope>NUCLEOTIDE SEQUENCE</scope>
    <source>
        <strain evidence="1">ZWT</strain>
    </source>
</reference>
<dbReference type="AlphaFoldDB" id="A0A9J6NZC3"/>
<gene>
    <name evidence="1" type="ORF">KDK92_01925</name>
</gene>
<comment type="caution">
    <text evidence="1">The sequence shown here is derived from an EMBL/GenBank/DDBJ whole genome shotgun (WGS) entry which is preliminary data.</text>
</comment>
<proteinExistence type="predicted"/>
<sequence length="79" mass="9353">MEFERLSRDEFMTILDKVDYDNYANFISLQEAVMGELNDVAVYEDIVSYFEMELDYNCDAHIKDLEQENIELILETVNS</sequence>
<name>A0A9J6NZC3_9CLOT</name>